<dbReference type="AlphaFoldDB" id="A0A6C0E1F7"/>
<protein>
    <submittedName>
        <fullName evidence="1">Uncharacterized protein</fullName>
    </submittedName>
</protein>
<accession>A0A6C0E1F7</accession>
<reference evidence="1" key="1">
    <citation type="journal article" date="2020" name="Nature">
        <title>Giant virus diversity and host interactions through global metagenomics.</title>
        <authorList>
            <person name="Schulz F."/>
            <person name="Roux S."/>
            <person name="Paez-Espino D."/>
            <person name="Jungbluth S."/>
            <person name="Walsh D.A."/>
            <person name="Denef V.J."/>
            <person name="McMahon K.D."/>
            <person name="Konstantinidis K.T."/>
            <person name="Eloe-Fadrosh E.A."/>
            <person name="Kyrpides N.C."/>
            <person name="Woyke T."/>
        </authorList>
    </citation>
    <scope>NUCLEOTIDE SEQUENCE</scope>
    <source>
        <strain evidence="1">GVMAG-M-3300023179-114</strain>
    </source>
</reference>
<dbReference type="EMBL" id="MN739722">
    <property type="protein sequence ID" value="QHT22987.1"/>
    <property type="molecule type" value="Genomic_DNA"/>
</dbReference>
<evidence type="ECO:0000313" key="1">
    <source>
        <dbReference type="EMBL" id="QHT22987.1"/>
    </source>
</evidence>
<proteinExistence type="predicted"/>
<name>A0A6C0E1F7_9ZZZZ</name>
<sequence length="124" mass="14660">MSIIEWRWSNGGEYLKSARRQKQQIVEEILQELQPSKIMEEDAVSQTAIYQSLNGFDTTFSRNENPSGNRREYLDNKISDREMLFQRGTNPFLQTTDYVKDVVARDMFLKPRNTTFEREDSEEP</sequence>
<organism evidence="1">
    <name type="scientific">viral metagenome</name>
    <dbReference type="NCBI Taxonomy" id="1070528"/>
    <lineage>
        <taxon>unclassified sequences</taxon>
        <taxon>metagenomes</taxon>
        <taxon>organismal metagenomes</taxon>
    </lineage>
</organism>